<keyword evidence="3" id="KW-1185">Reference proteome</keyword>
<feature type="compositionally biased region" description="Polar residues" evidence="1">
    <location>
        <begin position="324"/>
        <end position="337"/>
    </location>
</feature>
<feature type="compositionally biased region" description="Low complexity" evidence="1">
    <location>
        <begin position="277"/>
        <end position="295"/>
    </location>
</feature>
<comment type="caution">
    <text evidence="2">The sequence shown here is derived from an EMBL/GenBank/DDBJ whole genome shotgun (WGS) entry which is preliminary data.</text>
</comment>
<organism evidence="2 3">
    <name type="scientific">Brassica napus</name>
    <name type="common">Rape</name>
    <dbReference type="NCBI Taxonomy" id="3708"/>
    <lineage>
        <taxon>Eukaryota</taxon>
        <taxon>Viridiplantae</taxon>
        <taxon>Streptophyta</taxon>
        <taxon>Embryophyta</taxon>
        <taxon>Tracheophyta</taxon>
        <taxon>Spermatophyta</taxon>
        <taxon>Magnoliopsida</taxon>
        <taxon>eudicotyledons</taxon>
        <taxon>Gunneridae</taxon>
        <taxon>Pentapetalae</taxon>
        <taxon>rosids</taxon>
        <taxon>malvids</taxon>
        <taxon>Brassicales</taxon>
        <taxon>Brassicaceae</taxon>
        <taxon>Brassiceae</taxon>
        <taxon>Brassica</taxon>
    </lineage>
</organism>
<protein>
    <submittedName>
        <fullName evidence="2">Uncharacterized protein</fullName>
    </submittedName>
</protein>
<dbReference type="Proteomes" id="UP000824890">
    <property type="component" value="Unassembled WGS sequence"/>
</dbReference>
<evidence type="ECO:0000256" key="1">
    <source>
        <dbReference type="SAM" id="MobiDB-lite"/>
    </source>
</evidence>
<evidence type="ECO:0000313" key="2">
    <source>
        <dbReference type="EMBL" id="KAH0868672.1"/>
    </source>
</evidence>
<feature type="region of interest" description="Disordered" evidence="1">
    <location>
        <begin position="234"/>
        <end position="306"/>
    </location>
</feature>
<name>A0ABQ7YKN1_BRANA</name>
<dbReference type="SUPFAM" id="SSF46565">
    <property type="entry name" value="Chaperone J-domain"/>
    <property type="match status" value="1"/>
</dbReference>
<dbReference type="PANTHER" id="PTHR23172:SF68">
    <property type="entry name" value="DNAJ DOMAIN PROTEIN"/>
    <property type="match status" value="1"/>
</dbReference>
<dbReference type="InterPro" id="IPR036869">
    <property type="entry name" value="J_dom_sf"/>
</dbReference>
<feature type="compositionally biased region" description="Basic and acidic residues" evidence="1">
    <location>
        <begin position="296"/>
        <end position="306"/>
    </location>
</feature>
<feature type="region of interest" description="Disordered" evidence="1">
    <location>
        <begin position="388"/>
        <end position="407"/>
    </location>
</feature>
<feature type="region of interest" description="Disordered" evidence="1">
    <location>
        <begin position="319"/>
        <end position="365"/>
    </location>
</feature>
<accession>A0ABQ7YKN1</accession>
<dbReference type="Gene3D" id="1.10.287.110">
    <property type="entry name" value="DnaJ domain"/>
    <property type="match status" value="1"/>
</dbReference>
<feature type="region of interest" description="Disordered" evidence="1">
    <location>
        <begin position="1"/>
        <end position="50"/>
    </location>
</feature>
<proteinExistence type="predicted"/>
<feature type="region of interest" description="Disordered" evidence="1">
    <location>
        <begin position="562"/>
        <end position="649"/>
    </location>
</feature>
<dbReference type="EMBL" id="JAGKQM010000017">
    <property type="protein sequence ID" value="KAH0868672.1"/>
    <property type="molecule type" value="Genomic_DNA"/>
</dbReference>
<gene>
    <name evidence="2" type="ORF">HID58_075694</name>
</gene>
<dbReference type="PANTHER" id="PTHR23172">
    <property type="entry name" value="AUXILIN/CYCLIN G-ASSOCIATED KINASE-RELATED"/>
    <property type="match status" value="1"/>
</dbReference>
<feature type="compositionally biased region" description="Low complexity" evidence="1">
    <location>
        <begin position="239"/>
        <end position="249"/>
    </location>
</feature>
<feature type="compositionally biased region" description="Low complexity" evidence="1">
    <location>
        <begin position="596"/>
        <end position="608"/>
    </location>
</feature>
<reference evidence="2 3" key="1">
    <citation type="submission" date="2021-05" db="EMBL/GenBank/DDBJ databases">
        <title>Genome Assembly of Synthetic Allotetraploid Brassica napus Reveals Homoeologous Exchanges between Subgenomes.</title>
        <authorList>
            <person name="Davis J.T."/>
        </authorList>
    </citation>
    <scope>NUCLEOTIDE SEQUENCE [LARGE SCALE GENOMIC DNA]</scope>
    <source>
        <strain evidence="3">cv. Da-Ae</strain>
        <tissue evidence="2">Seedling</tissue>
    </source>
</reference>
<sequence>MDEFGVLTERYGIKPQGKSAPMAASKRPPNNAPSWKNLGGVNPKSTSYSSNKVSVNDDDIFFTSSSTNRNGSSSGGFDDFDVFGGGLNKPDTKSSSLNDDDLMFSTNFGMKTSSSSSSSSAQGFADVDLFGAVPVSNSSVGNDDIFGAFSQDAAGVDDLLGGFGLESKTSSGKNGFDELIPGFGGSSQTTSSKTTASSNFADADPFVVLESTTSAPHSSSGLFVDPLDVFAASVTSQGKKPSQSSSTKLKPPPKPTPKVDRVKSSGLSSIDELEDFAMGSTSTTMRRSASASDTASKFREAEDAGTKTKQFGVDDLDSFFSAGHRSSSVPKSRATTEATRKQAAVNVPKKTPNGVSSAKKPPPPANLVDDFSALFGGDPIFREFEEIPGESDERRKARWDREQRTKSRVAQAVADMNSRDHQSRIEQEHRTRISESVDAEIRRWATGKEGNMRALLSSLQIVLWPGCGWEAVSLTDLITSSAVKKVYRKATLYVHPDKVQQKGATLEQKFIAEKVFDILKGLLKYSSNKSERNVLCVCVMSMVELDSESPFKRPGAVPFNWEIRPGIPKTRTQPDDDGPTLLKPPKKLSTLRMTKLPPSLSSSPAVSPFAPPPPSSFKIKPRQDSRSSGPPPAPYWRCSSARATTRDSGTATNWRRWSLLKPLLRFKKSKTRDVKNNTGLDSTTTTSSESDVFYDAETKSFSSSEESSSLSSPFRVKHNESDLSSAEKRIILMMERDRLDWDVVL</sequence>
<feature type="compositionally biased region" description="Basic and acidic residues" evidence="1">
    <location>
        <begin position="388"/>
        <end position="405"/>
    </location>
</feature>
<evidence type="ECO:0000313" key="3">
    <source>
        <dbReference type="Proteomes" id="UP000824890"/>
    </source>
</evidence>